<evidence type="ECO:0000256" key="3">
    <source>
        <dbReference type="ARBA" id="ARBA00022617"/>
    </source>
</evidence>
<evidence type="ECO:0000256" key="6">
    <source>
        <dbReference type="ARBA" id="ARBA00023004"/>
    </source>
</evidence>
<dbReference type="InterPro" id="IPR002403">
    <property type="entry name" value="Cyt_P450_E_grp-IV"/>
</dbReference>
<dbReference type="AlphaFoldDB" id="A0AA38CM66"/>
<accession>A0AA38CM66</accession>
<keyword evidence="4 8" id="KW-0479">Metal-binding</keyword>
<protein>
    <submittedName>
        <fullName evidence="10">Uncharacterized protein</fullName>
    </submittedName>
</protein>
<dbReference type="GO" id="GO:0016125">
    <property type="term" value="P:sterol metabolic process"/>
    <property type="evidence" value="ECO:0007669"/>
    <property type="project" value="TreeGrafter"/>
</dbReference>
<name>A0AA38CM66_TAXCH</name>
<dbReference type="Gene3D" id="1.10.630.10">
    <property type="entry name" value="Cytochrome P450"/>
    <property type="match status" value="1"/>
</dbReference>
<evidence type="ECO:0000256" key="1">
    <source>
        <dbReference type="ARBA" id="ARBA00004913"/>
    </source>
</evidence>
<evidence type="ECO:0000256" key="2">
    <source>
        <dbReference type="ARBA" id="ARBA00010617"/>
    </source>
</evidence>
<dbReference type="InterPro" id="IPR017972">
    <property type="entry name" value="Cyt_P450_CS"/>
</dbReference>
<keyword evidence="5 9" id="KW-0560">Oxidoreductase</keyword>
<dbReference type="OMA" id="THWNGEC"/>
<keyword evidence="7 9" id="KW-0503">Monooxygenase</keyword>
<dbReference type="PRINTS" id="PR00385">
    <property type="entry name" value="P450"/>
</dbReference>
<evidence type="ECO:0000256" key="7">
    <source>
        <dbReference type="ARBA" id="ARBA00023033"/>
    </source>
</evidence>
<keyword evidence="3 8" id="KW-0349">Heme</keyword>
<dbReference type="Proteomes" id="UP000824469">
    <property type="component" value="Unassembled WGS sequence"/>
</dbReference>
<comment type="pathway">
    <text evidence="1">Alkaloid biosynthesis.</text>
</comment>
<dbReference type="PRINTS" id="PR00465">
    <property type="entry name" value="EP450IV"/>
</dbReference>
<keyword evidence="6 8" id="KW-0408">Iron</keyword>
<evidence type="ECO:0000256" key="8">
    <source>
        <dbReference type="PIRSR" id="PIRSR602403-1"/>
    </source>
</evidence>
<dbReference type="EMBL" id="JAHRHJ020000010">
    <property type="protein sequence ID" value="KAH9299009.1"/>
    <property type="molecule type" value="Genomic_DNA"/>
</dbReference>
<dbReference type="SUPFAM" id="SSF48264">
    <property type="entry name" value="Cytochrome P450"/>
    <property type="match status" value="1"/>
</dbReference>
<organism evidence="10 11">
    <name type="scientific">Taxus chinensis</name>
    <name type="common">Chinese yew</name>
    <name type="synonym">Taxus wallichiana var. chinensis</name>
    <dbReference type="NCBI Taxonomy" id="29808"/>
    <lineage>
        <taxon>Eukaryota</taxon>
        <taxon>Viridiplantae</taxon>
        <taxon>Streptophyta</taxon>
        <taxon>Embryophyta</taxon>
        <taxon>Tracheophyta</taxon>
        <taxon>Spermatophyta</taxon>
        <taxon>Pinopsida</taxon>
        <taxon>Pinidae</taxon>
        <taxon>Conifers II</taxon>
        <taxon>Cupressales</taxon>
        <taxon>Taxaceae</taxon>
        <taxon>Taxus</taxon>
    </lineage>
</organism>
<dbReference type="PANTHER" id="PTHR24286">
    <property type="entry name" value="CYTOCHROME P450 26"/>
    <property type="match status" value="1"/>
</dbReference>
<sequence>QLGILGNKKEGEEISWMDLKAMKYTWQVVQETMRIFPPVFGNFRKAITDIHYDGYIIPKGWNILWSAYTTHWNGECFDEPHIFRPSRFDVEGSPMAPYIFIPFGAGLRMCPGWEFAKTEILLFVHHFVKTFDRYIPVNPNEKISALPTPPLPVNGFSVKLFARS</sequence>
<evidence type="ECO:0000256" key="9">
    <source>
        <dbReference type="RuleBase" id="RU000461"/>
    </source>
</evidence>
<dbReference type="Pfam" id="PF00067">
    <property type="entry name" value="p450"/>
    <property type="match status" value="1"/>
</dbReference>
<dbReference type="InterPro" id="IPR001128">
    <property type="entry name" value="Cyt_P450"/>
</dbReference>
<dbReference type="PROSITE" id="PS00086">
    <property type="entry name" value="CYTOCHROME_P450"/>
    <property type="match status" value="1"/>
</dbReference>
<dbReference type="GO" id="GO:0004497">
    <property type="term" value="F:monooxygenase activity"/>
    <property type="evidence" value="ECO:0007669"/>
    <property type="project" value="UniProtKB-KW"/>
</dbReference>
<evidence type="ECO:0000313" key="11">
    <source>
        <dbReference type="Proteomes" id="UP000824469"/>
    </source>
</evidence>
<comment type="cofactor">
    <cofactor evidence="8">
        <name>heme</name>
        <dbReference type="ChEBI" id="CHEBI:30413"/>
    </cofactor>
</comment>
<dbReference type="PANTHER" id="PTHR24286:SF384">
    <property type="entry name" value="P450, PUTATIVE (EUROFUNG)-RELATED"/>
    <property type="match status" value="1"/>
</dbReference>
<evidence type="ECO:0000256" key="4">
    <source>
        <dbReference type="ARBA" id="ARBA00022723"/>
    </source>
</evidence>
<dbReference type="GO" id="GO:0005506">
    <property type="term" value="F:iron ion binding"/>
    <property type="evidence" value="ECO:0007669"/>
    <property type="project" value="InterPro"/>
</dbReference>
<feature type="binding site" description="axial binding residue" evidence="8">
    <location>
        <position position="110"/>
    </location>
    <ligand>
        <name>heme</name>
        <dbReference type="ChEBI" id="CHEBI:30413"/>
    </ligand>
    <ligandPart>
        <name>Fe</name>
        <dbReference type="ChEBI" id="CHEBI:18248"/>
    </ligandPart>
</feature>
<comment type="caution">
    <text evidence="10">The sequence shown here is derived from an EMBL/GenBank/DDBJ whole genome shotgun (WGS) entry which is preliminary data.</text>
</comment>
<dbReference type="GO" id="GO:0020037">
    <property type="term" value="F:heme binding"/>
    <property type="evidence" value="ECO:0007669"/>
    <property type="project" value="InterPro"/>
</dbReference>
<gene>
    <name evidence="10" type="ORF">KI387_030691</name>
</gene>
<feature type="non-terminal residue" evidence="10">
    <location>
        <position position="164"/>
    </location>
</feature>
<evidence type="ECO:0000313" key="10">
    <source>
        <dbReference type="EMBL" id="KAH9299009.1"/>
    </source>
</evidence>
<keyword evidence="11" id="KW-1185">Reference proteome</keyword>
<proteinExistence type="inferred from homology"/>
<dbReference type="GO" id="GO:0016705">
    <property type="term" value="F:oxidoreductase activity, acting on paired donors, with incorporation or reduction of molecular oxygen"/>
    <property type="evidence" value="ECO:0007669"/>
    <property type="project" value="InterPro"/>
</dbReference>
<dbReference type="InterPro" id="IPR036396">
    <property type="entry name" value="Cyt_P450_sf"/>
</dbReference>
<evidence type="ECO:0000256" key="5">
    <source>
        <dbReference type="ARBA" id="ARBA00023002"/>
    </source>
</evidence>
<reference evidence="10 11" key="1">
    <citation type="journal article" date="2021" name="Nat. Plants">
        <title>The Taxus genome provides insights into paclitaxel biosynthesis.</title>
        <authorList>
            <person name="Xiong X."/>
            <person name="Gou J."/>
            <person name="Liao Q."/>
            <person name="Li Y."/>
            <person name="Zhou Q."/>
            <person name="Bi G."/>
            <person name="Li C."/>
            <person name="Du R."/>
            <person name="Wang X."/>
            <person name="Sun T."/>
            <person name="Guo L."/>
            <person name="Liang H."/>
            <person name="Lu P."/>
            <person name="Wu Y."/>
            <person name="Zhang Z."/>
            <person name="Ro D.K."/>
            <person name="Shang Y."/>
            <person name="Huang S."/>
            <person name="Yan J."/>
        </authorList>
    </citation>
    <scope>NUCLEOTIDE SEQUENCE [LARGE SCALE GENOMIC DNA]</scope>
    <source>
        <strain evidence="10">Ta-2019</strain>
    </source>
</reference>
<comment type="similarity">
    <text evidence="2 9">Belongs to the cytochrome P450 family.</text>
</comment>